<evidence type="ECO:0000313" key="2">
    <source>
        <dbReference type="EMBL" id="ALU40026.1"/>
    </source>
</evidence>
<feature type="compositionally biased region" description="Basic and acidic residues" evidence="1">
    <location>
        <begin position="69"/>
        <end position="81"/>
    </location>
</feature>
<organism evidence="2 4">
    <name type="scientific">Kocuria flava</name>
    <dbReference type="NCBI Taxonomy" id="446860"/>
    <lineage>
        <taxon>Bacteria</taxon>
        <taxon>Bacillati</taxon>
        <taxon>Actinomycetota</taxon>
        <taxon>Actinomycetes</taxon>
        <taxon>Micrococcales</taxon>
        <taxon>Micrococcaceae</taxon>
        <taxon>Kocuria</taxon>
    </lineage>
</organism>
<sequence>MKASTEYAVLTGGACATVTAPVRDPATEGAVQSSIRPVRRVAAATLTALALTGRSPSEAGLASPLAPEHAAREMTGDPVRDELVAAATKHPDLSRLPGPEDGCMEAVQQLHAAVGDVLFASTAMLADTMAHSAKVHRVAGH</sequence>
<gene>
    <name evidence="2" type="ORF">AS188_10050</name>
    <name evidence="3" type="ORF">KFL01_08600</name>
</gene>
<dbReference type="KEGG" id="kfv:AS188_10050"/>
<dbReference type="AlphaFoldDB" id="A0A0U3G598"/>
<evidence type="ECO:0000256" key="1">
    <source>
        <dbReference type="SAM" id="MobiDB-lite"/>
    </source>
</evidence>
<keyword evidence="5" id="KW-1185">Reference proteome</keyword>
<name>A0A0U3G598_9MICC</name>
<evidence type="ECO:0000313" key="5">
    <source>
        <dbReference type="Proteomes" id="UP000321155"/>
    </source>
</evidence>
<evidence type="ECO:0000313" key="4">
    <source>
        <dbReference type="Proteomes" id="UP000057181"/>
    </source>
</evidence>
<dbReference type="EMBL" id="BJZR01000014">
    <property type="protein sequence ID" value="GEO91554.1"/>
    <property type="molecule type" value="Genomic_DNA"/>
</dbReference>
<feature type="region of interest" description="Disordered" evidence="1">
    <location>
        <begin position="53"/>
        <end position="81"/>
    </location>
</feature>
<reference evidence="2 4" key="1">
    <citation type="submission" date="2015-11" db="EMBL/GenBank/DDBJ databases">
        <title>Complete Genome Sequence of Kocuria flava strain HO-9041.</title>
        <authorList>
            <person name="Zhou M."/>
            <person name="Dai J."/>
        </authorList>
    </citation>
    <scope>NUCLEOTIDE SEQUENCE [LARGE SCALE GENOMIC DNA]</scope>
    <source>
        <strain evidence="2 4">HO-9041</strain>
    </source>
</reference>
<dbReference type="Proteomes" id="UP000057181">
    <property type="component" value="Chromosome"/>
</dbReference>
<accession>A0A0U3G598</accession>
<evidence type="ECO:0000313" key="3">
    <source>
        <dbReference type="EMBL" id="GEO91554.1"/>
    </source>
</evidence>
<proteinExistence type="predicted"/>
<dbReference type="EMBL" id="CP013254">
    <property type="protein sequence ID" value="ALU40026.1"/>
    <property type="molecule type" value="Genomic_DNA"/>
</dbReference>
<dbReference type="Proteomes" id="UP000321155">
    <property type="component" value="Unassembled WGS sequence"/>
</dbReference>
<dbReference type="RefSeq" id="WP_058858731.1">
    <property type="nucleotide sequence ID" value="NZ_BJZR01000014.1"/>
</dbReference>
<dbReference type="STRING" id="446860.AS188_10050"/>
<protein>
    <submittedName>
        <fullName evidence="2">Uncharacterized protein</fullName>
    </submittedName>
</protein>
<reference evidence="3 5" key="2">
    <citation type="submission" date="2019-07" db="EMBL/GenBank/DDBJ databases">
        <title>Whole genome shotgun sequence of Kocuria flava NBRC 107626.</title>
        <authorList>
            <person name="Hosoyama A."/>
            <person name="Uohara A."/>
            <person name="Ohji S."/>
            <person name="Ichikawa N."/>
        </authorList>
    </citation>
    <scope>NUCLEOTIDE SEQUENCE [LARGE SCALE GENOMIC DNA]</scope>
    <source>
        <strain evidence="3 5">NBRC 107626</strain>
    </source>
</reference>